<keyword evidence="1" id="KW-0472">Membrane</keyword>
<name>A0A2N7TFW5_9GAMM</name>
<evidence type="ECO:0000313" key="2">
    <source>
        <dbReference type="EMBL" id="PMR67059.1"/>
    </source>
</evidence>
<feature type="transmembrane region" description="Helical" evidence="1">
    <location>
        <begin position="63"/>
        <end position="80"/>
    </location>
</feature>
<reference evidence="2 3" key="1">
    <citation type="submission" date="2018-01" db="EMBL/GenBank/DDBJ databases">
        <title>Halomonas endophytica sp. nov., isolated from storage liquid in the stems of Populus euphratica.</title>
        <authorList>
            <person name="Chen C."/>
        </authorList>
    </citation>
    <scope>NUCLEOTIDE SEQUENCE [LARGE SCALE GENOMIC DNA]</scope>
    <source>
        <strain evidence="2 3">DSM 26881</strain>
    </source>
</reference>
<dbReference type="EMBL" id="PNRE01000101">
    <property type="protein sequence ID" value="PMR67059.1"/>
    <property type="molecule type" value="Genomic_DNA"/>
</dbReference>
<feature type="transmembrane region" description="Helical" evidence="1">
    <location>
        <begin position="34"/>
        <end position="57"/>
    </location>
</feature>
<protein>
    <recommendedName>
        <fullName evidence="4">DUF58 domain-containing protein</fullName>
    </recommendedName>
</protein>
<comment type="caution">
    <text evidence="2">The sequence shown here is derived from an EMBL/GenBank/DDBJ whole genome shotgun (WGS) entry which is preliminary data.</text>
</comment>
<organism evidence="2 3">
    <name type="scientific">Halomonas heilongjiangensis</name>
    <dbReference type="NCBI Taxonomy" id="1387883"/>
    <lineage>
        <taxon>Bacteria</taxon>
        <taxon>Pseudomonadati</taxon>
        <taxon>Pseudomonadota</taxon>
        <taxon>Gammaproteobacteria</taxon>
        <taxon>Oceanospirillales</taxon>
        <taxon>Halomonadaceae</taxon>
        <taxon>Halomonas</taxon>
    </lineage>
</organism>
<dbReference type="Proteomes" id="UP000235346">
    <property type="component" value="Unassembled WGS sequence"/>
</dbReference>
<dbReference type="PANTHER" id="PTHR34351:SF1">
    <property type="entry name" value="SLR1927 PROTEIN"/>
    <property type="match status" value="1"/>
</dbReference>
<keyword evidence="1" id="KW-1133">Transmembrane helix</keyword>
<accession>A0A2N7TFW5</accession>
<dbReference type="AlphaFoldDB" id="A0A2N7TFW5"/>
<evidence type="ECO:0000256" key="1">
    <source>
        <dbReference type="SAM" id="Phobius"/>
    </source>
</evidence>
<evidence type="ECO:0000313" key="3">
    <source>
        <dbReference type="Proteomes" id="UP000235346"/>
    </source>
</evidence>
<sequence>MPAWVASSWRERLRRRWLGRLTAPLEAPLPQSRLFLLPTRFGLGWAGLVVVLVLFGINYQNSLAYALAFWLFALGVVVLLRTWRNLLGVRVALRLPQEVFAGNEARLGVTLEGTRPRTALALRAGELDNQSFAEIG</sequence>
<gene>
    <name evidence="2" type="ORF">C1H66_21335</name>
</gene>
<evidence type="ECO:0008006" key="4">
    <source>
        <dbReference type="Google" id="ProtNLM"/>
    </source>
</evidence>
<keyword evidence="3" id="KW-1185">Reference proteome</keyword>
<keyword evidence="1" id="KW-0812">Transmembrane</keyword>
<dbReference type="PANTHER" id="PTHR34351">
    <property type="entry name" value="SLR1927 PROTEIN-RELATED"/>
    <property type="match status" value="1"/>
</dbReference>
<proteinExistence type="predicted"/>
<feature type="non-terminal residue" evidence="2">
    <location>
        <position position="136"/>
    </location>
</feature>